<dbReference type="GO" id="GO:0003677">
    <property type="term" value="F:DNA binding"/>
    <property type="evidence" value="ECO:0007669"/>
    <property type="project" value="UniProtKB-KW"/>
</dbReference>
<keyword evidence="4" id="KW-0010">Activator</keyword>
<evidence type="ECO:0000256" key="1">
    <source>
        <dbReference type="ARBA" id="ARBA00009437"/>
    </source>
</evidence>
<keyword evidence="3" id="KW-0238">DNA-binding</keyword>
<dbReference type="AlphaFoldDB" id="A0A2M8IW27"/>
<dbReference type="SUPFAM" id="SSF53850">
    <property type="entry name" value="Periplasmic binding protein-like II"/>
    <property type="match status" value="1"/>
</dbReference>
<dbReference type="FunFam" id="1.10.10.10:FF:000001">
    <property type="entry name" value="LysR family transcriptional regulator"/>
    <property type="match status" value="1"/>
</dbReference>
<dbReference type="PANTHER" id="PTHR30293">
    <property type="entry name" value="TRANSCRIPTIONAL REGULATORY PROTEIN NAC-RELATED"/>
    <property type="match status" value="1"/>
</dbReference>
<dbReference type="SUPFAM" id="SSF46785">
    <property type="entry name" value="Winged helix' DNA-binding domain"/>
    <property type="match status" value="1"/>
</dbReference>
<evidence type="ECO:0000256" key="3">
    <source>
        <dbReference type="ARBA" id="ARBA00023125"/>
    </source>
</evidence>
<reference evidence="7 8" key="1">
    <citation type="journal article" date="2018" name="Int. J. Syst. Evol. Microbiol.">
        <title>Pseudooceanicola lipolyticus sp. nov., a marine alphaproteobacterium, reclassification of Oceanicola flagellatus as Pseudooceanicola flagellatus comb. nov. and emended description of the genus Pseudooceanicola.</title>
        <authorList>
            <person name="Huang M.-M."/>
            <person name="Guo L.-L."/>
            <person name="Wu Y.-H."/>
            <person name="Lai Q.-L."/>
            <person name="Shao Z.-Z."/>
            <person name="Wang C.-S."/>
            <person name="Wu M."/>
            <person name="Xu X.-W."/>
        </authorList>
    </citation>
    <scope>NUCLEOTIDE SEQUENCE [LARGE SCALE GENOMIC DNA]</scope>
    <source>
        <strain evidence="7 8">157</strain>
    </source>
</reference>
<proteinExistence type="inferred from homology"/>
<dbReference type="InterPro" id="IPR005119">
    <property type="entry name" value="LysR_subst-bd"/>
</dbReference>
<dbReference type="PRINTS" id="PR00039">
    <property type="entry name" value="HTHLYSR"/>
</dbReference>
<evidence type="ECO:0000256" key="4">
    <source>
        <dbReference type="ARBA" id="ARBA00023159"/>
    </source>
</evidence>
<dbReference type="PROSITE" id="PS50931">
    <property type="entry name" value="HTH_LYSR"/>
    <property type="match status" value="1"/>
</dbReference>
<feature type="domain" description="HTH lysR-type" evidence="6">
    <location>
        <begin position="7"/>
        <end position="64"/>
    </location>
</feature>
<keyword evidence="2" id="KW-0805">Transcription regulation</keyword>
<keyword evidence="5" id="KW-0804">Transcription</keyword>
<dbReference type="GO" id="GO:2000142">
    <property type="term" value="P:regulation of DNA-templated transcription initiation"/>
    <property type="evidence" value="ECO:0007669"/>
    <property type="project" value="TreeGrafter"/>
</dbReference>
<dbReference type="Proteomes" id="UP000231553">
    <property type="component" value="Unassembled WGS sequence"/>
</dbReference>
<evidence type="ECO:0000259" key="6">
    <source>
        <dbReference type="PROSITE" id="PS50931"/>
    </source>
</evidence>
<comment type="caution">
    <text evidence="7">The sequence shown here is derived from an EMBL/GenBank/DDBJ whole genome shotgun (WGS) entry which is preliminary data.</text>
</comment>
<dbReference type="InterPro" id="IPR000847">
    <property type="entry name" value="LysR_HTH_N"/>
</dbReference>
<evidence type="ECO:0000313" key="7">
    <source>
        <dbReference type="EMBL" id="PJE34731.1"/>
    </source>
</evidence>
<dbReference type="Pfam" id="PF00126">
    <property type="entry name" value="HTH_1"/>
    <property type="match status" value="1"/>
</dbReference>
<organism evidence="7 8">
    <name type="scientific">Pseudooceanicola lipolyticus</name>
    <dbReference type="NCBI Taxonomy" id="2029104"/>
    <lineage>
        <taxon>Bacteria</taxon>
        <taxon>Pseudomonadati</taxon>
        <taxon>Pseudomonadota</taxon>
        <taxon>Alphaproteobacteria</taxon>
        <taxon>Rhodobacterales</taxon>
        <taxon>Paracoccaceae</taxon>
        <taxon>Pseudooceanicola</taxon>
    </lineage>
</organism>
<comment type="similarity">
    <text evidence="1">Belongs to the LysR transcriptional regulatory family.</text>
</comment>
<name>A0A2M8IW27_9RHOB</name>
<gene>
    <name evidence="7" type="ORF">CVM52_20760</name>
</gene>
<dbReference type="Gene3D" id="3.40.190.290">
    <property type="match status" value="1"/>
</dbReference>
<evidence type="ECO:0000256" key="5">
    <source>
        <dbReference type="ARBA" id="ARBA00023163"/>
    </source>
</evidence>
<dbReference type="PANTHER" id="PTHR30293:SF0">
    <property type="entry name" value="NITROGEN ASSIMILATION REGULATORY PROTEIN NAC"/>
    <property type="match status" value="1"/>
</dbReference>
<accession>A0A2M8IW27</accession>
<dbReference type="EMBL" id="PGTB01000146">
    <property type="protein sequence ID" value="PJE34731.1"/>
    <property type="molecule type" value="Genomic_DNA"/>
</dbReference>
<protein>
    <submittedName>
        <fullName evidence="7">LysR family transcriptional regulator</fullName>
    </submittedName>
</protein>
<dbReference type="GO" id="GO:0003700">
    <property type="term" value="F:DNA-binding transcription factor activity"/>
    <property type="evidence" value="ECO:0007669"/>
    <property type="project" value="InterPro"/>
</dbReference>
<dbReference type="InterPro" id="IPR036388">
    <property type="entry name" value="WH-like_DNA-bd_sf"/>
</dbReference>
<keyword evidence="8" id="KW-1185">Reference proteome</keyword>
<dbReference type="Pfam" id="PF03466">
    <property type="entry name" value="LysR_substrate"/>
    <property type="match status" value="1"/>
</dbReference>
<evidence type="ECO:0000256" key="2">
    <source>
        <dbReference type="ARBA" id="ARBA00023015"/>
    </source>
</evidence>
<evidence type="ECO:0000313" key="8">
    <source>
        <dbReference type="Proteomes" id="UP000231553"/>
    </source>
</evidence>
<sequence>MHWTRAMDIRHLRYFLAIAELGSITRAAAQLNVAQPALSLHVKNMEAELGTQLLLRSKSGVTPTEAGHLLMQRARAILDDLARTQDDIRTLESDPMGVVCIGLPSTISTILALPLIEAARKAYPRIRLNVAEAMSGFIADWLAEGRVDLAVLYESSGAANIASDHLLQEELVVLWPPGTACLAEMSLAGLRDVPLVLPSRPHGLRGLIDGALAPLGIVPRIAQEIDSYTNIKRLVTAGYGASILPRHAVLAEARAGAVEISRIAAPGFWRSAYLVYPSGRPVTRAREAVLALTEEVIDSLLQTGAWAGARPVARR</sequence>
<dbReference type="OrthoDB" id="8479357at2"/>
<dbReference type="Gene3D" id="1.10.10.10">
    <property type="entry name" value="Winged helix-like DNA-binding domain superfamily/Winged helix DNA-binding domain"/>
    <property type="match status" value="1"/>
</dbReference>
<dbReference type="InterPro" id="IPR036390">
    <property type="entry name" value="WH_DNA-bd_sf"/>
</dbReference>